<dbReference type="AlphaFoldDB" id="A0A317CF01"/>
<keyword evidence="3" id="KW-1185">Reference proteome</keyword>
<feature type="region of interest" description="Disordered" evidence="1">
    <location>
        <begin position="1"/>
        <end position="37"/>
    </location>
</feature>
<gene>
    <name evidence="2" type="ORF">DKT75_07780</name>
</gene>
<dbReference type="RefSeq" id="WP_109822858.1">
    <property type="nucleotide sequence ID" value="NZ_QGKL01000024.1"/>
</dbReference>
<accession>A0A317CF01</accession>
<sequence>MTSDLNKPLLRVHPSRQAARTVGSPRNPPPPVSFSIPEQAEKFGPKFTRLTEILQRDSGGIELHADPSSIAPERLLVFELNGEVQNFANAIRQVEGLQLVDEEELVPDDLADHPRAYLLIPDDQALGQIHRLWEHWLSGSPMQTGFTPWRDVFKTLRDLRPWGPQDRISKIDQGILTREIDGLEAHDTIKLEIELIYRPDTSLSRNYQARVEEEITNQGGNVLSAARIDEIAYHAVLAEVSVQTATQILNHEGISSLDPIQHIRPQSTSLKSNLGDESPSCCGQLKLATSLEVNPNFSSAIIGDSPPLLACGR</sequence>
<evidence type="ECO:0000313" key="3">
    <source>
        <dbReference type="Proteomes" id="UP000245506"/>
    </source>
</evidence>
<name>A0A317CF01_9GAMM</name>
<dbReference type="Proteomes" id="UP000245506">
    <property type="component" value="Unassembled WGS sequence"/>
</dbReference>
<evidence type="ECO:0000313" key="2">
    <source>
        <dbReference type="EMBL" id="PWQ96929.1"/>
    </source>
</evidence>
<dbReference type="EMBL" id="QGKL01000024">
    <property type="protein sequence ID" value="PWQ96929.1"/>
    <property type="molecule type" value="Genomic_DNA"/>
</dbReference>
<reference evidence="2 3" key="1">
    <citation type="submission" date="2018-05" db="EMBL/GenBank/DDBJ databases">
        <title>Leucothrix arctica sp. nov., isolated from Arctic seawater.</title>
        <authorList>
            <person name="Choi A."/>
            <person name="Baek K."/>
        </authorList>
    </citation>
    <scope>NUCLEOTIDE SEQUENCE [LARGE SCALE GENOMIC DNA]</scope>
    <source>
        <strain evidence="2 3">IMCC9719</strain>
    </source>
</reference>
<organism evidence="2 3">
    <name type="scientific">Leucothrix arctica</name>
    <dbReference type="NCBI Taxonomy" id="1481894"/>
    <lineage>
        <taxon>Bacteria</taxon>
        <taxon>Pseudomonadati</taxon>
        <taxon>Pseudomonadota</taxon>
        <taxon>Gammaproteobacteria</taxon>
        <taxon>Thiotrichales</taxon>
        <taxon>Thiotrichaceae</taxon>
        <taxon>Leucothrix</taxon>
    </lineage>
</organism>
<protein>
    <submittedName>
        <fullName evidence="2">Uncharacterized protein</fullName>
    </submittedName>
</protein>
<dbReference type="OrthoDB" id="9768989at2"/>
<proteinExistence type="predicted"/>
<comment type="caution">
    <text evidence="2">The sequence shown here is derived from an EMBL/GenBank/DDBJ whole genome shotgun (WGS) entry which is preliminary data.</text>
</comment>
<evidence type="ECO:0000256" key="1">
    <source>
        <dbReference type="SAM" id="MobiDB-lite"/>
    </source>
</evidence>